<dbReference type="PANTHER" id="PTHR36451:SF1">
    <property type="entry name" value="OMEGA-HYDROXY-BETA-DIHYDROMENAQUINONE-9 SULFOTRANSFERASE STF3"/>
    <property type="match status" value="1"/>
</dbReference>
<dbReference type="InterPro" id="IPR027417">
    <property type="entry name" value="P-loop_NTPase"/>
</dbReference>
<feature type="compositionally biased region" description="Basic and acidic residues" evidence="1">
    <location>
        <begin position="373"/>
        <end position="382"/>
    </location>
</feature>
<dbReference type="EMBL" id="WTYZ01000001">
    <property type="protein sequence ID" value="MXO84114.1"/>
    <property type="molecule type" value="Genomic_DNA"/>
</dbReference>
<dbReference type="OrthoDB" id="9777890at2"/>
<accession>A0A844Z9D3</accession>
<feature type="region of interest" description="Disordered" evidence="1">
    <location>
        <begin position="373"/>
        <end position="395"/>
    </location>
</feature>
<dbReference type="Pfam" id="PF13469">
    <property type="entry name" value="Sulfotransfer_3"/>
    <property type="match status" value="1"/>
</dbReference>
<dbReference type="AlphaFoldDB" id="A0A844Z9D3"/>
<dbReference type="RefSeq" id="WP_160614391.1">
    <property type="nucleotide sequence ID" value="NZ_JAUFQM010000001.1"/>
</dbReference>
<sequence>MAPPRTSLLARAPIVDTLSRGLQTAWDKGWAPPILLEPDVLWDRATNGHEAKDEFSGRSAEDAADFRERLDKLCRSLNEEARLNPMGRAFAHGQLVRSIKQRFALGKLWRDRPALLKTKIAPPIIIVGQMRAGTTRMHRLLAADPGHSATRFSDSWHPVPRTPDLRPVWSGAALIFARALNPWLETIHPFGAARADEELGWLAGAFDHCAYEAQWHIPSYVAFSEARDATPVYREFIRILRTDAASHGNAGKPRVMKVPQFSEDLTELLAQFPEARIVVAERDAESTIRSSVSLVANQMGMQSDHIDLERIETEWARKTRLRRYRATKALADFGGRIAHVDFAALDANWEAAIKTVYAALDIPLTETALEAMRSEQDRADKSAHKKHRAQLDNGT</sequence>
<reference evidence="2 3" key="1">
    <citation type="submission" date="2019-12" db="EMBL/GenBank/DDBJ databases">
        <title>Genomic-based taxomic classification of the family Erythrobacteraceae.</title>
        <authorList>
            <person name="Xu L."/>
        </authorList>
    </citation>
    <scope>NUCLEOTIDE SEQUENCE [LARGE SCALE GENOMIC DNA]</scope>
    <source>
        <strain evidence="2 3">KCTC 42006</strain>
    </source>
</reference>
<dbReference type="PANTHER" id="PTHR36451">
    <property type="entry name" value="PAPS-DEPENDENT SULFOTRANSFERASE STF3"/>
    <property type="match status" value="1"/>
</dbReference>
<evidence type="ECO:0000313" key="2">
    <source>
        <dbReference type="EMBL" id="MXO84114.1"/>
    </source>
</evidence>
<dbReference type="SUPFAM" id="SSF52540">
    <property type="entry name" value="P-loop containing nucleoside triphosphate hydrolases"/>
    <property type="match status" value="1"/>
</dbReference>
<keyword evidence="2" id="KW-0808">Transferase</keyword>
<gene>
    <name evidence="2" type="ORF">GRI35_12120</name>
</gene>
<proteinExistence type="predicted"/>
<evidence type="ECO:0000256" key="1">
    <source>
        <dbReference type="SAM" id="MobiDB-lite"/>
    </source>
</evidence>
<protein>
    <submittedName>
        <fullName evidence="2">Sulfotransferase</fullName>
    </submittedName>
</protein>
<name>A0A844Z9D3_9SPHN</name>
<evidence type="ECO:0000313" key="3">
    <source>
        <dbReference type="Proteomes" id="UP000460290"/>
    </source>
</evidence>
<keyword evidence="3" id="KW-1185">Reference proteome</keyword>
<dbReference type="Proteomes" id="UP000460290">
    <property type="component" value="Unassembled WGS sequence"/>
</dbReference>
<comment type="caution">
    <text evidence="2">The sequence shown here is derived from an EMBL/GenBank/DDBJ whole genome shotgun (WGS) entry which is preliminary data.</text>
</comment>
<dbReference type="InterPro" id="IPR052736">
    <property type="entry name" value="Stf3_sulfotransferase"/>
</dbReference>
<dbReference type="GO" id="GO:0016740">
    <property type="term" value="F:transferase activity"/>
    <property type="evidence" value="ECO:0007669"/>
    <property type="project" value="UniProtKB-KW"/>
</dbReference>
<organism evidence="2 3">
    <name type="scientific">Pontixanthobacter aestiaquae</name>
    <dbReference type="NCBI Taxonomy" id="1509367"/>
    <lineage>
        <taxon>Bacteria</taxon>
        <taxon>Pseudomonadati</taxon>
        <taxon>Pseudomonadota</taxon>
        <taxon>Alphaproteobacteria</taxon>
        <taxon>Sphingomonadales</taxon>
        <taxon>Erythrobacteraceae</taxon>
        <taxon>Pontixanthobacter</taxon>
    </lineage>
</organism>
<dbReference type="Gene3D" id="3.40.50.300">
    <property type="entry name" value="P-loop containing nucleotide triphosphate hydrolases"/>
    <property type="match status" value="1"/>
</dbReference>